<evidence type="ECO:0000256" key="2">
    <source>
        <dbReference type="SAM" id="Phobius"/>
    </source>
</evidence>
<comment type="caution">
    <text evidence="4">The sequence shown here is derived from an EMBL/GenBank/DDBJ whole genome shotgun (WGS) entry which is preliminary data.</text>
</comment>
<proteinExistence type="predicted"/>
<keyword evidence="2" id="KW-1133">Transmembrane helix</keyword>
<reference evidence="4" key="1">
    <citation type="submission" date="2022-12" db="EMBL/GenBank/DDBJ databases">
        <title>Genome assemblies of Blomia tropicalis.</title>
        <authorList>
            <person name="Cui Y."/>
        </authorList>
    </citation>
    <scope>NUCLEOTIDE SEQUENCE</scope>
    <source>
        <tissue evidence="4">Adult mites</tissue>
    </source>
</reference>
<dbReference type="InterPro" id="IPR001507">
    <property type="entry name" value="ZP_dom"/>
</dbReference>
<dbReference type="Proteomes" id="UP001142055">
    <property type="component" value="Chromosome 1"/>
</dbReference>
<keyword evidence="2" id="KW-0472">Membrane</keyword>
<keyword evidence="2" id="KW-0812">Transmembrane</keyword>
<sequence length="672" mass="75827">MLTLNFDSPFYGRVYTKSNPSECFTNGNGQTQLESTSNYVNEVIVQQHSVIMTDSDRTIRVLCSFEISDQTITLGSVEQSQIPLAPNGIDVSPNLQGRSPYDRKAISSTVVANTAAPPSIMMRILDHTGHDAQVVSLGDDLTLRIELKDQHSSQSSTFAMFARNLYARSTNGESLFLIDGNGCPIDSTVFSALKLDPIDNRSLYSRFKAFRFPSTGVVNFEVQIRFCQQSCEPIKCPQHGNSGGVGGGGDGGEHVLSLGRRRRPDHSGGRTNLPIRESRSDSKIGTDGKQEDDWEYRRTRSHQSGFAYPSSNYHYYGNRDLSLNSTNVELMENGTNLNQNVVNQRSVSSFVNNTRIYLICRRQWKPRLRRRQRRRQQLNPVRLSRQMNRINWIKVIQCGTYRTEIRCLPITLTGILMIVIRWQIQLLRITDPFVDNYANSVDVNHGENSDHHDIYHNVQPLHRNYADMARTLQTKRPDLHRYSSSSSSSSSSSKHYVDYNKKDCDDQCSSTGIIIFFTTLIVTIVHLTLATTVYLYLNKLKRSNMNRQMKIYNPNNINSRLNSLSSSTSSTISGMASSDDDLSTGTIHGPASYQYDGGMMVASSQHAHQNSNAINLAAQLRECYEHQQQQHQMKPNKWFEQRFLGINNYAFGPSSPPLTSSSNSATKMMNNK</sequence>
<organism evidence="4 5">
    <name type="scientific">Blomia tropicalis</name>
    <name type="common">Mite</name>
    <dbReference type="NCBI Taxonomy" id="40697"/>
    <lineage>
        <taxon>Eukaryota</taxon>
        <taxon>Metazoa</taxon>
        <taxon>Ecdysozoa</taxon>
        <taxon>Arthropoda</taxon>
        <taxon>Chelicerata</taxon>
        <taxon>Arachnida</taxon>
        <taxon>Acari</taxon>
        <taxon>Acariformes</taxon>
        <taxon>Sarcoptiformes</taxon>
        <taxon>Astigmata</taxon>
        <taxon>Glycyphagoidea</taxon>
        <taxon>Echimyopodidae</taxon>
        <taxon>Blomia</taxon>
    </lineage>
</organism>
<dbReference type="EMBL" id="JAPWDV010000001">
    <property type="protein sequence ID" value="KAJ6225334.1"/>
    <property type="molecule type" value="Genomic_DNA"/>
</dbReference>
<dbReference type="PANTHER" id="PTHR47327">
    <property type="entry name" value="FI18240P1-RELATED"/>
    <property type="match status" value="1"/>
</dbReference>
<evidence type="ECO:0000313" key="4">
    <source>
        <dbReference type="EMBL" id="KAJ6225334.1"/>
    </source>
</evidence>
<feature type="compositionally biased region" description="Basic and acidic residues" evidence="1">
    <location>
        <begin position="276"/>
        <end position="292"/>
    </location>
</feature>
<dbReference type="PANTHER" id="PTHR47327:SF9">
    <property type="entry name" value="NO MECHANORECEPTOR POTENTIAL A, ISOFORM A"/>
    <property type="match status" value="1"/>
</dbReference>
<dbReference type="GO" id="GO:0009653">
    <property type="term" value="P:anatomical structure morphogenesis"/>
    <property type="evidence" value="ECO:0007669"/>
    <property type="project" value="TreeGrafter"/>
</dbReference>
<name>A0A9Q0MGZ0_BLOTA</name>
<feature type="region of interest" description="Disordered" evidence="1">
    <location>
        <begin position="239"/>
        <end position="292"/>
    </location>
</feature>
<feature type="compositionally biased region" description="Gly residues" evidence="1">
    <location>
        <begin position="241"/>
        <end position="250"/>
    </location>
</feature>
<evidence type="ECO:0000313" key="5">
    <source>
        <dbReference type="Proteomes" id="UP001142055"/>
    </source>
</evidence>
<protein>
    <recommendedName>
        <fullName evidence="3">ZP domain-containing protein</fullName>
    </recommendedName>
</protein>
<evidence type="ECO:0000259" key="3">
    <source>
        <dbReference type="PROSITE" id="PS51034"/>
    </source>
</evidence>
<feature type="transmembrane region" description="Helical" evidence="2">
    <location>
        <begin position="513"/>
        <end position="537"/>
    </location>
</feature>
<dbReference type="PROSITE" id="PS51034">
    <property type="entry name" value="ZP_2"/>
    <property type="match status" value="1"/>
</dbReference>
<accession>A0A9Q0MGZ0</accession>
<dbReference type="SMART" id="SM00241">
    <property type="entry name" value="ZP"/>
    <property type="match status" value="1"/>
</dbReference>
<feature type="compositionally biased region" description="Low complexity" evidence="1">
    <location>
        <begin position="483"/>
        <end position="493"/>
    </location>
</feature>
<feature type="region of interest" description="Disordered" evidence="1">
    <location>
        <begin position="477"/>
        <end position="496"/>
    </location>
</feature>
<dbReference type="AlphaFoldDB" id="A0A9Q0MGZ0"/>
<feature type="domain" description="ZP" evidence="3">
    <location>
        <begin position="1"/>
        <end position="243"/>
    </location>
</feature>
<keyword evidence="5" id="KW-1185">Reference proteome</keyword>
<dbReference type="InterPro" id="IPR052774">
    <property type="entry name" value="Celegans_DevNeuronal_Protein"/>
</dbReference>
<evidence type="ECO:0000256" key="1">
    <source>
        <dbReference type="SAM" id="MobiDB-lite"/>
    </source>
</evidence>
<gene>
    <name evidence="4" type="ORF">RDWZM_003879</name>
</gene>